<dbReference type="InterPro" id="IPR026353">
    <property type="entry name" value="Hypoxan-DNA_Glyclase"/>
</dbReference>
<evidence type="ECO:0000313" key="3">
    <source>
        <dbReference type="EMBL" id="TCU87161.1"/>
    </source>
</evidence>
<gene>
    <name evidence="3" type="ORF">EV671_104433</name>
</gene>
<dbReference type="SMART" id="SM00986">
    <property type="entry name" value="UDG"/>
    <property type="match status" value="1"/>
</dbReference>
<comment type="caution">
    <text evidence="3">The sequence shown here is derived from an EMBL/GenBank/DDBJ whole genome shotgun (WGS) entry which is preliminary data.</text>
</comment>
<evidence type="ECO:0000313" key="4">
    <source>
        <dbReference type="Proteomes" id="UP000295110"/>
    </source>
</evidence>
<dbReference type="SMART" id="SM00987">
    <property type="entry name" value="UreE_C"/>
    <property type="match status" value="1"/>
</dbReference>
<dbReference type="Pfam" id="PF03167">
    <property type="entry name" value="UDG"/>
    <property type="match status" value="1"/>
</dbReference>
<dbReference type="Proteomes" id="UP000295110">
    <property type="component" value="Unassembled WGS sequence"/>
</dbReference>
<keyword evidence="4" id="KW-1185">Reference proteome</keyword>
<dbReference type="InterPro" id="IPR036895">
    <property type="entry name" value="Uracil-DNA_glycosylase-like_sf"/>
</dbReference>
<feature type="domain" description="Uracil-DNA glycosylase-like" evidence="2">
    <location>
        <begin position="38"/>
        <end position="187"/>
    </location>
</feature>
<dbReference type="NCBIfam" id="TIGR04274">
    <property type="entry name" value="hypoxanDNAglyco"/>
    <property type="match status" value="1"/>
</dbReference>
<name>A0A4R3UGC1_ROSSA</name>
<dbReference type="SUPFAM" id="SSF52141">
    <property type="entry name" value="Uracil-DNA glycosylase-like"/>
    <property type="match status" value="1"/>
</dbReference>
<reference evidence="3 4" key="1">
    <citation type="submission" date="2019-03" db="EMBL/GenBank/DDBJ databases">
        <title>Genomic Encyclopedia of Type Strains, Phase IV (KMG-IV): sequencing the most valuable type-strain genomes for metagenomic binning, comparative biology and taxonomic classification.</title>
        <authorList>
            <person name="Goeker M."/>
        </authorList>
    </citation>
    <scope>NUCLEOTIDE SEQUENCE [LARGE SCALE GENOMIC DNA]</scope>
    <source>
        <strain evidence="3 4">DSM 654</strain>
    </source>
</reference>
<dbReference type="Gene3D" id="3.40.470.10">
    <property type="entry name" value="Uracil-DNA glycosylase-like domain"/>
    <property type="match status" value="1"/>
</dbReference>
<sequence length="195" mass="20425">MFETKFFPPLPTRPSSPRRRAATNPANPEAAPRLSGLAPVSDAGVRVLVLGSFPGVASLQAAQYYAHPRNAFWRVMAALLGEAGLPGQPYALRLRTLLAHGVGLWDAVASCRREGSLDTAIEAAAPSDLAELLPRLPALRAIACNGALAHRETQAILGDAGLPLLRLPSTSPAHAGLSLDDKIAAWRAGLGPHLA</sequence>
<dbReference type="EMBL" id="SMBU01000044">
    <property type="protein sequence ID" value="TCU87161.1"/>
    <property type="molecule type" value="Genomic_DNA"/>
</dbReference>
<proteinExistence type="predicted"/>
<evidence type="ECO:0000259" key="2">
    <source>
        <dbReference type="SMART" id="SM00986"/>
    </source>
</evidence>
<dbReference type="AlphaFoldDB" id="A0A4R3UGC1"/>
<organism evidence="3 4">
    <name type="scientific">Roseateles saccharophilus</name>
    <name type="common">Pseudomonas saccharophila</name>
    <dbReference type="NCBI Taxonomy" id="304"/>
    <lineage>
        <taxon>Bacteria</taxon>
        <taxon>Pseudomonadati</taxon>
        <taxon>Pseudomonadota</taxon>
        <taxon>Betaproteobacteria</taxon>
        <taxon>Burkholderiales</taxon>
        <taxon>Sphaerotilaceae</taxon>
        <taxon>Roseateles</taxon>
    </lineage>
</organism>
<evidence type="ECO:0000256" key="1">
    <source>
        <dbReference type="SAM" id="MobiDB-lite"/>
    </source>
</evidence>
<feature type="compositionally biased region" description="Low complexity" evidence="1">
    <location>
        <begin position="22"/>
        <end position="33"/>
    </location>
</feature>
<protein>
    <submittedName>
        <fullName evidence="3">G/U mismatch-specific uracil-DNA glycosylase</fullName>
    </submittedName>
</protein>
<accession>A0A4R3UGC1</accession>
<dbReference type="RefSeq" id="WP_277592471.1">
    <property type="nucleotide sequence ID" value="NZ_SGUF01000053.1"/>
</dbReference>
<dbReference type="InterPro" id="IPR005122">
    <property type="entry name" value="Uracil-DNA_glycosylase-like"/>
</dbReference>
<dbReference type="CDD" id="cd10032">
    <property type="entry name" value="UDG-F6_HDG"/>
    <property type="match status" value="1"/>
</dbReference>
<feature type="region of interest" description="Disordered" evidence="1">
    <location>
        <begin position="1"/>
        <end position="35"/>
    </location>
</feature>